<gene>
    <name evidence="6" type="ORF">H4O11_07340</name>
</gene>
<evidence type="ECO:0000256" key="4">
    <source>
        <dbReference type="ARBA" id="ARBA00023136"/>
    </source>
</evidence>
<dbReference type="Pfam" id="PF01988">
    <property type="entry name" value="VIT1"/>
    <property type="match status" value="1"/>
</dbReference>
<name>A0A7W3FL68_9GAMM</name>
<evidence type="ECO:0000256" key="1">
    <source>
        <dbReference type="ARBA" id="ARBA00004127"/>
    </source>
</evidence>
<accession>A0A7W3FL68</accession>
<evidence type="ECO:0000256" key="2">
    <source>
        <dbReference type="ARBA" id="ARBA00022692"/>
    </source>
</evidence>
<dbReference type="GO" id="GO:0030026">
    <property type="term" value="P:intracellular manganese ion homeostasis"/>
    <property type="evidence" value="ECO:0007669"/>
    <property type="project" value="InterPro"/>
</dbReference>
<evidence type="ECO:0000313" key="6">
    <source>
        <dbReference type="EMBL" id="MBA8681626.1"/>
    </source>
</evidence>
<feature type="transmembrane region" description="Helical" evidence="5">
    <location>
        <begin position="209"/>
        <end position="229"/>
    </location>
</feature>
<evidence type="ECO:0000256" key="5">
    <source>
        <dbReference type="SAM" id="Phobius"/>
    </source>
</evidence>
<feature type="transmembrane region" description="Helical" evidence="5">
    <location>
        <begin position="21"/>
        <end position="42"/>
    </location>
</feature>
<sequence>MSHHSRHPELHRSDRVGWLRAAVLGANDGIVSVAGLVVGVAASGASPSVVLATGVAGTVAGAMSMAAGEYVSVQTQADTESADLAVEQRELHEDPHSELEELAAIYRQRGLDATLARQVAEQLTSHDALGAHARDELGISDTLRARPLQAALASASAFTCGAALPVLAALSAPAGQVAWATFAATLAGLCVTGALAARAGGASPWRSALRVAFWGVLAMAAAALVGQLFDVRV</sequence>
<keyword evidence="7" id="KW-1185">Reference proteome</keyword>
<evidence type="ECO:0000313" key="7">
    <source>
        <dbReference type="Proteomes" id="UP000547058"/>
    </source>
</evidence>
<dbReference type="CDD" id="cd02432">
    <property type="entry name" value="Nodulin-21_like_1"/>
    <property type="match status" value="1"/>
</dbReference>
<keyword evidence="4 5" id="KW-0472">Membrane</keyword>
<dbReference type="AlphaFoldDB" id="A0A7W3FL68"/>
<evidence type="ECO:0000256" key="3">
    <source>
        <dbReference type="ARBA" id="ARBA00022989"/>
    </source>
</evidence>
<reference evidence="6 7" key="1">
    <citation type="submission" date="2020-08" db="EMBL/GenBank/DDBJ databases">
        <title>Stenotrophomonas tumulicola JCM 30961.</title>
        <authorList>
            <person name="Deng Y."/>
        </authorList>
    </citation>
    <scope>NUCLEOTIDE SEQUENCE [LARGE SCALE GENOMIC DNA]</scope>
    <source>
        <strain evidence="6 7">JCM 30961</strain>
    </source>
</reference>
<comment type="caution">
    <text evidence="6">The sequence shown here is derived from an EMBL/GenBank/DDBJ whole genome shotgun (WGS) entry which is preliminary data.</text>
</comment>
<feature type="transmembrane region" description="Helical" evidence="5">
    <location>
        <begin position="48"/>
        <end position="67"/>
    </location>
</feature>
<dbReference type="InterPro" id="IPR008217">
    <property type="entry name" value="Ccc1_fam"/>
</dbReference>
<protein>
    <submittedName>
        <fullName evidence="6">VIT family protein</fullName>
    </submittedName>
</protein>
<keyword evidence="3 5" id="KW-1133">Transmembrane helix</keyword>
<dbReference type="Proteomes" id="UP000547058">
    <property type="component" value="Unassembled WGS sequence"/>
</dbReference>
<dbReference type="PANTHER" id="PTHR31851">
    <property type="entry name" value="FE(2+)/MN(2+) TRANSPORTER PCL1"/>
    <property type="match status" value="1"/>
</dbReference>
<comment type="subcellular location">
    <subcellularLocation>
        <location evidence="1">Endomembrane system</location>
        <topology evidence="1">Multi-pass membrane protein</topology>
    </subcellularLocation>
</comment>
<organism evidence="6 7">
    <name type="scientific">Stenotrophomonas tumulicola</name>
    <dbReference type="NCBI Taxonomy" id="1685415"/>
    <lineage>
        <taxon>Bacteria</taxon>
        <taxon>Pseudomonadati</taxon>
        <taxon>Pseudomonadota</taxon>
        <taxon>Gammaproteobacteria</taxon>
        <taxon>Lysobacterales</taxon>
        <taxon>Lysobacteraceae</taxon>
        <taxon>Stenotrophomonas</taxon>
    </lineage>
</organism>
<dbReference type="GO" id="GO:0005384">
    <property type="term" value="F:manganese ion transmembrane transporter activity"/>
    <property type="evidence" value="ECO:0007669"/>
    <property type="project" value="InterPro"/>
</dbReference>
<proteinExistence type="predicted"/>
<dbReference type="GO" id="GO:0012505">
    <property type="term" value="C:endomembrane system"/>
    <property type="evidence" value="ECO:0007669"/>
    <property type="project" value="UniProtKB-SubCell"/>
</dbReference>
<feature type="transmembrane region" description="Helical" evidence="5">
    <location>
        <begin position="177"/>
        <end position="197"/>
    </location>
</feature>
<dbReference type="RefSeq" id="WP_182338746.1">
    <property type="nucleotide sequence ID" value="NZ_JACGXS010000002.1"/>
</dbReference>
<dbReference type="EMBL" id="JACGXS010000002">
    <property type="protein sequence ID" value="MBA8681626.1"/>
    <property type="molecule type" value="Genomic_DNA"/>
</dbReference>
<feature type="transmembrane region" description="Helical" evidence="5">
    <location>
        <begin position="150"/>
        <end position="171"/>
    </location>
</feature>
<keyword evidence="2 5" id="KW-0812">Transmembrane</keyword>